<evidence type="ECO:0000313" key="2">
    <source>
        <dbReference type="EMBL" id="UOO82749.1"/>
    </source>
</evidence>
<reference evidence="2 3" key="1">
    <citation type="journal article" date="2022" name="Res Sq">
        <title>Evolution of multicellular longitudinally dividing oral cavity symbionts (Neisseriaceae).</title>
        <authorList>
            <person name="Nyongesa S."/>
            <person name="Weber P."/>
            <person name="Bernet E."/>
            <person name="Pullido F."/>
            <person name="Nieckarz M."/>
            <person name="Delaby M."/>
            <person name="Nieves C."/>
            <person name="Viehboeck T."/>
            <person name="Krause N."/>
            <person name="Rivera-Millot A."/>
            <person name="Nakamura A."/>
            <person name="Vischer N."/>
            <person name="VanNieuwenhze M."/>
            <person name="Brun Y."/>
            <person name="Cava F."/>
            <person name="Bulgheresi S."/>
            <person name="Veyrier F."/>
        </authorList>
    </citation>
    <scope>NUCLEOTIDE SEQUENCE [LARGE SCALE GENOMIC DNA]</scope>
    <source>
        <strain evidence="2 3">CCUG 63373m</strain>
    </source>
</reference>
<feature type="domain" description="Knr4/Smi1-like" evidence="1">
    <location>
        <begin position="20"/>
        <end position="140"/>
    </location>
</feature>
<dbReference type="SUPFAM" id="SSF160631">
    <property type="entry name" value="SMI1/KNR4-like"/>
    <property type="match status" value="1"/>
</dbReference>
<dbReference type="Gene3D" id="3.40.1580.10">
    <property type="entry name" value="SMI1/KNR4-like"/>
    <property type="match status" value="1"/>
</dbReference>
<gene>
    <name evidence="2" type="ORF">LVJ83_04605</name>
</gene>
<dbReference type="Proteomes" id="UP000829817">
    <property type="component" value="Chromosome"/>
</dbReference>
<organism evidence="2 3">
    <name type="scientific">Uruburuella testudinis</name>
    <dbReference type="NCBI Taxonomy" id="1282863"/>
    <lineage>
        <taxon>Bacteria</taxon>
        <taxon>Pseudomonadati</taxon>
        <taxon>Pseudomonadota</taxon>
        <taxon>Betaproteobacteria</taxon>
        <taxon>Neisseriales</taxon>
        <taxon>Neisseriaceae</taxon>
        <taxon>Uruburuella</taxon>
    </lineage>
</organism>
<dbReference type="Pfam" id="PF14568">
    <property type="entry name" value="SUKH_6"/>
    <property type="match status" value="1"/>
</dbReference>
<keyword evidence="3" id="KW-1185">Reference proteome</keyword>
<evidence type="ECO:0000313" key="3">
    <source>
        <dbReference type="Proteomes" id="UP000829817"/>
    </source>
</evidence>
<name>A0ABY4DXE0_9NEIS</name>
<dbReference type="InterPro" id="IPR037883">
    <property type="entry name" value="Knr4/Smi1-like_sf"/>
</dbReference>
<dbReference type="SMART" id="SM00860">
    <property type="entry name" value="SMI1_KNR4"/>
    <property type="match status" value="1"/>
</dbReference>
<protein>
    <submittedName>
        <fullName evidence="2">SMI1/KNR4 family protein</fullName>
    </submittedName>
</protein>
<dbReference type="EMBL" id="CP091508">
    <property type="protein sequence ID" value="UOO82749.1"/>
    <property type="molecule type" value="Genomic_DNA"/>
</dbReference>
<evidence type="ECO:0000259" key="1">
    <source>
        <dbReference type="SMART" id="SM00860"/>
    </source>
</evidence>
<proteinExistence type="predicted"/>
<dbReference type="RefSeq" id="WP_244786769.1">
    <property type="nucleotide sequence ID" value="NZ_CP091508.1"/>
</dbReference>
<accession>A0ABY4DXE0</accession>
<dbReference type="InterPro" id="IPR018958">
    <property type="entry name" value="Knr4/Smi1-like_dom"/>
</dbReference>
<sequence length="145" mass="16664">MIDFENLLQVFYSQSEKFGAVSEDTVMSAENELGVSFPEEYKQFLYNFGALIGNGIEIYGLPIHTNDTPPLWQNVVTVTKRLREYHQVGTEDSKFIPISSDGMDMNYFMNTNKHPYMEIWAIGHETKIKIASNLNDFIINKLLSQ</sequence>